<evidence type="ECO:0000256" key="1">
    <source>
        <dbReference type="SAM" id="Phobius"/>
    </source>
</evidence>
<dbReference type="Pfam" id="PF09911">
    <property type="entry name" value="DUF2140"/>
    <property type="match status" value="1"/>
</dbReference>
<dbReference type="RefSeq" id="WP_249511381.1">
    <property type="nucleotide sequence ID" value="NZ_CP093362.1"/>
</dbReference>
<dbReference type="InterPro" id="IPR018672">
    <property type="entry name" value="DUF2140"/>
</dbReference>
<evidence type="ECO:0000313" key="2">
    <source>
        <dbReference type="EMBL" id="UQS85408.1"/>
    </source>
</evidence>
<evidence type="ECO:0000313" key="3">
    <source>
        <dbReference type="Proteomes" id="UP000831859"/>
    </source>
</evidence>
<keyword evidence="1" id="KW-1133">Transmembrane helix</keyword>
<keyword evidence="1" id="KW-0472">Membrane</keyword>
<accession>A0ABY4PIS6</accession>
<protein>
    <submittedName>
        <fullName evidence="2">YpmS family protein</fullName>
    </submittedName>
</protein>
<sequence length="198" mass="22728">MHKSHKFNIFKYLFFILIILLIAGFGYLWLQIHGSTINDYGQNKTNNDETPISVSLNKKQINTLSSYYLKNFDKHNNDSMNYKFILSDKAYVYGDIKILGSKVNYVLAMTPKMLDDGNIELDTNSLEIGHLDIPAKFVIAYVSKKYHIPNWIELNSKESKIILHLNRLGGKNKVSYQADKIDMNGNGNFIFKALVPNN</sequence>
<feature type="transmembrane region" description="Helical" evidence="1">
    <location>
        <begin position="12"/>
        <end position="30"/>
    </location>
</feature>
<dbReference type="Proteomes" id="UP000831859">
    <property type="component" value="Chromosome"/>
</dbReference>
<gene>
    <name evidence="2" type="ORF">MOO46_02145</name>
</gene>
<organism evidence="2 3">
    <name type="scientific">Apilactobacillus apisilvae</name>
    <dbReference type="NCBI Taxonomy" id="2923364"/>
    <lineage>
        <taxon>Bacteria</taxon>
        <taxon>Bacillati</taxon>
        <taxon>Bacillota</taxon>
        <taxon>Bacilli</taxon>
        <taxon>Lactobacillales</taxon>
        <taxon>Lactobacillaceae</taxon>
        <taxon>Apilactobacillus</taxon>
    </lineage>
</organism>
<keyword evidence="3" id="KW-1185">Reference proteome</keyword>
<keyword evidence="1" id="KW-0812">Transmembrane</keyword>
<proteinExistence type="predicted"/>
<name>A0ABY4PIS6_9LACO</name>
<reference evidence="2 3" key="1">
    <citation type="journal article" date="2022" name="Int. J. Syst. Evol. Microbiol.">
        <title>Apilactobacillus apisilvae sp. nov., Nicolia spurrieriana gen. nov. sp. nov., Bombilactobacillus folatiphilus sp. nov. and Bombilactobacillus thymidiniphilus sp. nov., four new lactic acid bacterial isolates from stingless bees Tetragonula carbonaria and Austroplebeia australis.</title>
        <authorList>
            <person name="Oliphant S.A."/>
            <person name="Watson-Haigh N.S."/>
            <person name="Sumby K.M."/>
            <person name="Gardner J."/>
            <person name="Groom S."/>
            <person name="Jiranek V."/>
        </authorList>
    </citation>
    <scope>NUCLEOTIDE SEQUENCE [LARGE SCALE GENOMIC DNA]</scope>
    <source>
        <strain evidence="2 3">SG5_A10</strain>
    </source>
</reference>
<dbReference type="EMBL" id="CP093362">
    <property type="protein sequence ID" value="UQS85408.1"/>
    <property type="molecule type" value="Genomic_DNA"/>
</dbReference>